<keyword evidence="2" id="KW-0812">Transmembrane</keyword>
<keyword evidence="2" id="KW-1133">Transmembrane helix</keyword>
<dbReference type="EMBL" id="AZBU02000005">
    <property type="protein sequence ID" value="TKR76895.1"/>
    <property type="molecule type" value="Genomic_DNA"/>
</dbReference>
<gene>
    <name evidence="3" type="ORF">L596_017967</name>
</gene>
<evidence type="ECO:0000313" key="3">
    <source>
        <dbReference type="EMBL" id="TKR76895.1"/>
    </source>
</evidence>
<sequence length="486" mass="56558">MRAKQASSDGQSERKMSEDPEDSSSESWEKSCAFTAIFTSMEMETEFSGVFNFHDGDHLKTLVRAIFYSDEDDEIAQLRKCSSYAIAEVFDEERADFVLVEGDYAEVELTEERSYRLTFRKAIETPETEIPRVALKMIGIGIESSSNDFATKCTVLFYCDKTWITTKRIHYVAASQPTIRDWLLNLRPLTHKYGLQVTIFKEYGSNLVYKVHLHSHFPSDSQKEHVMADLKENFTNATMNELFRAPGKAIRECPYKFWCDRFDEMEDNPYNAPFSDLVEVLIEDRLRNPVFPPFLTEKRFVIQKCFLDACLGDSGPYLALLHNRNLRAYCPFIELILCANDKSDNRKNLNWVDSGVYSAIEERFANILRENSLALEPQPRMDWIREVKIENAEDQELQRGIPFMEKWFFRMRRSLAEELLGILAKTTRGAKESSLLFSTLDRKPEKKKQMEVPKKSLIPRVLRCGLLIIFVVIFGLFVYEVVRKYF</sequence>
<name>A0A4V6A1W2_STECR</name>
<evidence type="ECO:0000256" key="2">
    <source>
        <dbReference type="SAM" id="Phobius"/>
    </source>
</evidence>
<protein>
    <submittedName>
        <fullName evidence="3">Uncharacterized protein</fullName>
    </submittedName>
</protein>
<feature type="transmembrane region" description="Helical" evidence="2">
    <location>
        <begin position="457"/>
        <end position="479"/>
    </location>
</feature>
<reference evidence="3 4" key="2">
    <citation type="journal article" date="2019" name="G3 (Bethesda)">
        <title>Hybrid Assembly of the Genome of the Entomopathogenic Nematode Steinernema carpocapsae Identifies the X-Chromosome.</title>
        <authorList>
            <person name="Serra L."/>
            <person name="Macchietto M."/>
            <person name="Macias-Munoz A."/>
            <person name="McGill C.J."/>
            <person name="Rodriguez I.M."/>
            <person name="Rodriguez B."/>
            <person name="Murad R."/>
            <person name="Mortazavi A."/>
        </authorList>
    </citation>
    <scope>NUCLEOTIDE SEQUENCE [LARGE SCALE GENOMIC DNA]</scope>
    <source>
        <strain evidence="3 4">ALL</strain>
    </source>
</reference>
<keyword evidence="2" id="KW-0472">Membrane</keyword>
<evidence type="ECO:0000313" key="4">
    <source>
        <dbReference type="Proteomes" id="UP000298663"/>
    </source>
</evidence>
<comment type="caution">
    <text evidence="3">The sequence shown here is derived from an EMBL/GenBank/DDBJ whole genome shotgun (WGS) entry which is preliminary data.</text>
</comment>
<dbReference type="Proteomes" id="UP000298663">
    <property type="component" value="Unassembled WGS sequence"/>
</dbReference>
<keyword evidence="4" id="KW-1185">Reference proteome</keyword>
<feature type="compositionally biased region" description="Polar residues" evidence="1">
    <location>
        <begin position="1"/>
        <end position="10"/>
    </location>
</feature>
<evidence type="ECO:0000256" key="1">
    <source>
        <dbReference type="SAM" id="MobiDB-lite"/>
    </source>
</evidence>
<organism evidence="3 4">
    <name type="scientific">Steinernema carpocapsae</name>
    <name type="common">Entomopathogenic nematode</name>
    <dbReference type="NCBI Taxonomy" id="34508"/>
    <lineage>
        <taxon>Eukaryota</taxon>
        <taxon>Metazoa</taxon>
        <taxon>Ecdysozoa</taxon>
        <taxon>Nematoda</taxon>
        <taxon>Chromadorea</taxon>
        <taxon>Rhabditida</taxon>
        <taxon>Tylenchina</taxon>
        <taxon>Panagrolaimomorpha</taxon>
        <taxon>Strongyloidoidea</taxon>
        <taxon>Steinernematidae</taxon>
        <taxon>Steinernema</taxon>
    </lineage>
</organism>
<dbReference type="AlphaFoldDB" id="A0A4V6A1W2"/>
<reference evidence="3 4" key="1">
    <citation type="journal article" date="2015" name="Genome Biol.">
        <title>Comparative genomics of Steinernema reveals deeply conserved gene regulatory networks.</title>
        <authorList>
            <person name="Dillman A.R."/>
            <person name="Macchietto M."/>
            <person name="Porter C.F."/>
            <person name="Rogers A."/>
            <person name="Williams B."/>
            <person name="Antoshechkin I."/>
            <person name="Lee M.M."/>
            <person name="Goodwin Z."/>
            <person name="Lu X."/>
            <person name="Lewis E.E."/>
            <person name="Goodrich-Blair H."/>
            <person name="Stock S.P."/>
            <person name="Adams B.J."/>
            <person name="Sternberg P.W."/>
            <person name="Mortazavi A."/>
        </authorList>
    </citation>
    <scope>NUCLEOTIDE SEQUENCE [LARGE SCALE GENOMIC DNA]</scope>
    <source>
        <strain evidence="3 4">ALL</strain>
    </source>
</reference>
<feature type="region of interest" description="Disordered" evidence="1">
    <location>
        <begin position="1"/>
        <end position="28"/>
    </location>
</feature>
<accession>A0A4V6A1W2</accession>
<proteinExistence type="predicted"/>